<feature type="transmembrane region" description="Helical" evidence="1">
    <location>
        <begin position="221"/>
        <end position="241"/>
    </location>
</feature>
<reference evidence="3" key="2">
    <citation type="submission" date="2020-10" db="UniProtKB">
        <authorList>
            <consortium name="WormBaseParasite"/>
        </authorList>
    </citation>
    <scope>IDENTIFICATION</scope>
</reference>
<keyword evidence="1" id="KW-0472">Membrane</keyword>
<feature type="transmembrane region" description="Helical" evidence="1">
    <location>
        <begin position="7"/>
        <end position="29"/>
    </location>
</feature>
<dbReference type="Proteomes" id="UP000492821">
    <property type="component" value="Unassembled WGS sequence"/>
</dbReference>
<proteinExistence type="predicted"/>
<keyword evidence="1" id="KW-0812">Transmembrane</keyword>
<keyword evidence="2" id="KW-1185">Reference proteome</keyword>
<keyword evidence="1" id="KW-1133">Transmembrane helix</keyword>
<feature type="transmembrane region" description="Helical" evidence="1">
    <location>
        <begin position="181"/>
        <end position="209"/>
    </location>
</feature>
<accession>A0A7E4VBK2</accession>
<protein>
    <submittedName>
        <fullName evidence="3">G_PROTEIN_RECEP_F1_2 domain-containing protein</fullName>
    </submittedName>
</protein>
<evidence type="ECO:0000256" key="1">
    <source>
        <dbReference type="SAM" id="Phobius"/>
    </source>
</evidence>
<sequence>MSSYRGLVLVYFPFAIITTIVIAICIPIYDQNSGKYRFYEQLFKLEPHSDGFEIFFITVIYTFDMIIIDLLLVTLIDRYVIVSKTVITRSAWAMPLFYSIILITHIIDAIFVNFSNVLSVLDRKQEMCEYDLVRSCVIPTSAVWQISRLGGFIAIIWLNVSFGRKHAHNASLNLIRLHKTLTRSVIVTTVYTLVFTRLPIILVLVGYAVNNDLFLSLSLNIIIVCRSFALLGQMLTTIYLVKPYRVFVLKLLHLSSSSNTVKIEIRFPQTSLTPSH</sequence>
<dbReference type="WBParaSite" id="Pan_g19040.t1">
    <property type="protein sequence ID" value="Pan_g19040.t1"/>
    <property type="gene ID" value="Pan_g19040"/>
</dbReference>
<feature type="transmembrane region" description="Helical" evidence="1">
    <location>
        <begin position="54"/>
        <end position="76"/>
    </location>
</feature>
<evidence type="ECO:0000313" key="2">
    <source>
        <dbReference type="Proteomes" id="UP000492821"/>
    </source>
</evidence>
<organism evidence="2 3">
    <name type="scientific">Panagrellus redivivus</name>
    <name type="common">Microworm</name>
    <dbReference type="NCBI Taxonomy" id="6233"/>
    <lineage>
        <taxon>Eukaryota</taxon>
        <taxon>Metazoa</taxon>
        <taxon>Ecdysozoa</taxon>
        <taxon>Nematoda</taxon>
        <taxon>Chromadorea</taxon>
        <taxon>Rhabditida</taxon>
        <taxon>Tylenchina</taxon>
        <taxon>Panagrolaimomorpha</taxon>
        <taxon>Panagrolaimoidea</taxon>
        <taxon>Panagrolaimidae</taxon>
        <taxon>Panagrellus</taxon>
    </lineage>
</organism>
<reference evidence="2" key="1">
    <citation type="journal article" date="2013" name="Genetics">
        <title>The draft genome and transcriptome of Panagrellus redivivus are shaped by the harsh demands of a free-living lifestyle.</title>
        <authorList>
            <person name="Srinivasan J."/>
            <person name="Dillman A.R."/>
            <person name="Macchietto M.G."/>
            <person name="Heikkinen L."/>
            <person name="Lakso M."/>
            <person name="Fracchia K.M."/>
            <person name="Antoshechkin I."/>
            <person name="Mortazavi A."/>
            <person name="Wong G."/>
            <person name="Sternberg P.W."/>
        </authorList>
    </citation>
    <scope>NUCLEOTIDE SEQUENCE [LARGE SCALE GENOMIC DNA]</scope>
    <source>
        <strain evidence="2">MT8872</strain>
    </source>
</reference>
<name>A0A7E4VBK2_PANRE</name>
<feature type="transmembrane region" description="Helical" evidence="1">
    <location>
        <begin position="96"/>
        <end position="121"/>
    </location>
</feature>
<evidence type="ECO:0000313" key="3">
    <source>
        <dbReference type="WBParaSite" id="Pan_g19040.t1"/>
    </source>
</evidence>
<dbReference type="AlphaFoldDB" id="A0A7E4VBK2"/>
<feature type="transmembrane region" description="Helical" evidence="1">
    <location>
        <begin position="141"/>
        <end position="160"/>
    </location>
</feature>